<gene>
    <name evidence="1" type="ORF">MRB53_021942</name>
</gene>
<proteinExistence type="predicted"/>
<organism evidence="1 2">
    <name type="scientific">Persea americana</name>
    <name type="common">Avocado</name>
    <dbReference type="NCBI Taxonomy" id="3435"/>
    <lineage>
        <taxon>Eukaryota</taxon>
        <taxon>Viridiplantae</taxon>
        <taxon>Streptophyta</taxon>
        <taxon>Embryophyta</taxon>
        <taxon>Tracheophyta</taxon>
        <taxon>Spermatophyta</taxon>
        <taxon>Magnoliopsida</taxon>
        <taxon>Magnoliidae</taxon>
        <taxon>Laurales</taxon>
        <taxon>Lauraceae</taxon>
        <taxon>Persea</taxon>
    </lineage>
</organism>
<dbReference type="Proteomes" id="UP001234297">
    <property type="component" value="Chromosome 7"/>
</dbReference>
<evidence type="ECO:0000313" key="2">
    <source>
        <dbReference type="Proteomes" id="UP001234297"/>
    </source>
</evidence>
<sequence>MSFYSSLACSFFIPTRSTEEVGPWEYNLFYPTFPILYQALAVKKRRLHVVGLNQGLFPEANVAVAVKRSSPFLSWKSQPFRNADECRRSKMGESPICDPSMVHIAITLDREYLRGSIAAVHSILQHFLYPENIFLHFLVSNTNFEKMMRSTFPELKFKVYFFDLAIVLPLI</sequence>
<protein>
    <submittedName>
        <fullName evidence="1">Uncharacterized protein</fullName>
    </submittedName>
</protein>
<accession>A0ACC2L6G6</accession>
<comment type="caution">
    <text evidence="1">The sequence shown here is derived from an EMBL/GenBank/DDBJ whole genome shotgun (WGS) entry which is preliminary data.</text>
</comment>
<reference evidence="1 2" key="1">
    <citation type="journal article" date="2022" name="Hortic Res">
        <title>A haplotype resolved chromosomal level avocado genome allows analysis of novel avocado genes.</title>
        <authorList>
            <person name="Nath O."/>
            <person name="Fletcher S.J."/>
            <person name="Hayward A."/>
            <person name="Shaw L.M."/>
            <person name="Masouleh A.K."/>
            <person name="Furtado A."/>
            <person name="Henry R.J."/>
            <person name="Mitter N."/>
        </authorList>
    </citation>
    <scope>NUCLEOTIDE SEQUENCE [LARGE SCALE GENOMIC DNA]</scope>
    <source>
        <strain evidence="2">cv. Hass</strain>
    </source>
</reference>
<name>A0ACC2L6G6_PERAE</name>
<evidence type="ECO:0000313" key="1">
    <source>
        <dbReference type="EMBL" id="KAJ8628619.1"/>
    </source>
</evidence>
<keyword evidence="2" id="KW-1185">Reference proteome</keyword>
<dbReference type="EMBL" id="CM056815">
    <property type="protein sequence ID" value="KAJ8628619.1"/>
    <property type="molecule type" value="Genomic_DNA"/>
</dbReference>